<protein>
    <recommendedName>
        <fullName evidence="3">N-acetyltransferase domain-containing protein</fullName>
    </recommendedName>
</protein>
<reference evidence="1 2" key="1">
    <citation type="submission" date="2016-11" db="EMBL/GenBank/DDBJ databases">
        <authorList>
            <person name="Jaros S."/>
            <person name="Januszkiewicz K."/>
            <person name="Wedrychowicz H."/>
        </authorList>
    </citation>
    <scope>NUCLEOTIDE SEQUENCE [LARGE SCALE GENOMIC DNA]</scope>
    <source>
        <strain evidence="1 2">CECT 7868</strain>
    </source>
</reference>
<proteinExistence type="predicted"/>
<dbReference type="RefSeq" id="WP_073606179.1">
    <property type="nucleotide sequence ID" value="NZ_FQXZ01000065.1"/>
</dbReference>
<keyword evidence="2" id="KW-1185">Reference proteome</keyword>
<accession>A0A1M6F997</accession>
<evidence type="ECO:0000313" key="1">
    <source>
        <dbReference type="EMBL" id="SHI94179.1"/>
    </source>
</evidence>
<evidence type="ECO:0008006" key="3">
    <source>
        <dbReference type="Google" id="ProtNLM"/>
    </source>
</evidence>
<dbReference type="InterPro" id="IPR016181">
    <property type="entry name" value="Acyl_CoA_acyltransferase"/>
</dbReference>
<gene>
    <name evidence="1" type="ORF">VA7868_04596</name>
</gene>
<dbReference type="OrthoDB" id="9799147at2"/>
<organism evidence="1 2">
    <name type="scientific">Vibrio aerogenes CECT 7868</name>
    <dbReference type="NCBI Taxonomy" id="1216006"/>
    <lineage>
        <taxon>Bacteria</taxon>
        <taxon>Pseudomonadati</taxon>
        <taxon>Pseudomonadota</taxon>
        <taxon>Gammaproteobacteria</taxon>
        <taxon>Vibrionales</taxon>
        <taxon>Vibrionaceae</taxon>
        <taxon>Vibrio</taxon>
    </lineage>
</organism>
<dbReference type="AlphaFoldDB" id="A0A1M6F997"/>
<dbReference type="Proteomes" id="UP000184608">
    <property type="component" value="Unassembled WGS sequence"/>
</dbReference>
<name>A0A1M6F997_9VIBR</name>
<dbReference type="EMBL" id="FQXZ01000065">
    <property type="protein sequence ID" value="SHI94179.1"/>
    <property type="molecule type" value="Genomic_DNA"/>
</dbReference>
<dbReference type="STRING" id="1216006.VA7868_04596"/>
<dbReference type="Gene3D" id="3.40.630.30">
    <property type="match status" value="1"/>
</dbReference>
<evidence type="ECO:0000313" key="2">
    <source>
        <dbReference type="Proteomes" id="UP000184608"/>
    </source>
</evidence>
<dbReference type="SUPFAM" id="SSF55729">
    <property type="entry name" value="Acyl-CoA N-acyltransferases (Nat)"/>
    <property type="match status" value="1"/>
</dbReference>
<sequence>MSKIAVCKSIQGQGLGKWLLGRAIRQAFLASRDVGVYALFLQARGGREQFYLDAGMIRSRLQPNMFIYPLKQYEKGLKQYLGIKLS</sequence>